<keyword evidence="6 10" id="KW-0472">Membrane</keyword>
<dbReference type="GO" id="GO:0120015">
    <property type="term" value="F:sterol transfer activity"/>
    <property type="evidence" value="ECO:0007669"/>
    <property type="project" value="TreeGrafter"/>
</dbReference>
<gene>
    <name evidence="12" type="primary">YSP2</name>
    <name evidence="12" type="ORF">SPAR_D05190</name>
</gene>
<feature type="compositionally biased region" description="Basic residues" evidence="9">
    <location>
        <begin position="272"/>
        <end position="286"/>
    </location>
</feature>
<feature type="transmembrane region" description="Helical" evidence="10">
    <location>
        <begin position="1287"/>
        <end position="1306"/>
    </location>
</feature>
<feature type="region of interest" description="Disordered" evidence="9">
    <location>
        <begin position="792"/>
        <end position="815"/>
    </location>
</feature>
<dbReference type="PANTHER" id="PTHR23319:SF36">
    <property type="entry name" value="MEMBRANE-ANCHORED LIPID-BINDING PROTEIN LAM4-RELATED"/>
    <property type="match status" value="1"/>
</dbReference>
<feature type="region of interest" description="Disordered" evidence="9">
    <location>
        <begin position="1022"/>
        <end position="1061"/>
    </location>
</feature>
<name>A0A8B8UP54_SACPA</name>
<dbReference type="GO" id="GO:0140268">
    <property type="term" value="C:endoplasmic reticulum-plasma membrane contact site"/>
    <property type="evidence" value="ECO:0007669"/>
    <property type="project" value="TreeGrafter"/>
</dbReference>
<reference evidence="12" key="4">
    <citation type="submission" date="2025-08" db="UniProtKB">
        <authorList>
            <consortium name="RefSeq"/>
        </authorList>
    </citation>
    <scope>IDENTIFICATION</scope>
    <source>
        <strain evidence="12">CBS432</strain>
    </source>
</reference>
<evidence type="ECO:0000256" key="7">
    <source>
        <dbReference type="ARBA" id="ARBA00037847"/>
    </source>
</evidence>
<evidence type="ECO:0000256" key="2">
    <source>
        <dbReference type="ARBA" id="ARBA00006582"/>
    </source>
</evidence>
<evidence type="ECO:0000256" key="8">
    <source>
        <dbReference type="SAM" id="Coils"/>
    </source>
</evidence>
<feature type="region of interest" description="Disordered" evidence="9">
    <location>
        <begin position="338"/>
        <end position="418"/>
    </location>
</feature>
<feature type="compositionally biased region" description="Polar residues" evidence="9">
    <location>
        <begin position="74"/>
        <end position="91"/>
    </location>
</feature>
<feature type="region of interest" description="Disordered" evidence="9">
    <location>
        <begin position="449"/>
        <end position="493"/>
    </location>
</feature>
<dbReference type="PROSITE" id="PS51778">
    <property type="entry name" value="VAST"/>
    <property type="match status" value="2"/>
</dbReference>
<organism evidence="12">
    <name type="scientific">Saccharomyces paradoxus</name>
    <name type="common">Yeast</name>
    <name type="synonym">Saccharomyces douglasii</name>
    <dbReference type="NCBI Taxonomy" id="27291"/>
    <lineage>
        <taxon>Eukaryota</taxon>
        <taxon>Fungi</taxon>
        <taxon>Dikarya</taxon>
        <taxon>Ascomycota</taxon>
        <taxon>Saccharomycotina</taxon>
        <taxon>Saccharomycetes</taxon>
        <taxon>Saccharomycetales</taxon>
        <taxon>Saccharomycetaceae</taxon>
        <taxon>Saccharomyces</taxon>
    </lineage>
</organism>
<dbReference type="SMART" id="SM00568">
    <property type="entry name" value="GRAM"/>
    <property type="match status" value="1"/>
</dbReference>
<feature type="compositionally biased region" description="Basic and acidic residues" evidence="9">
    <location>
        <begin position="1052"/>
        <end position="1061"/>
    </location>
</feature>
<dbReference type="CDD" id="cd13220">
    <property type="entry name" value="PH-GRAM_GRAMDC"/>
    <property type="match status" value="1"/>
</dbReference>
<feature type="coiled-coil region" evidence="8">
    <location>
        <begin position="1408"/>
        <end position="1435"/>
    </location>
</feature>
<feature type="domain" description="VASt" evidence="11">
    <location>
        <begin position="855"/>
        <end position="1022"/>
    </location>
</feature>
<keyword evidence="5 10" id="KW-1133">Transmembrane helix</keyword>
<dbReference type="GO" id="GO:0005789">
    <property type="term" value="C:endoplasmic reticulum membrane"/>
    <property type="evidence" value="ECO:0007669"/>
    <property type="project" value="UniProtKB-SubCell"/>
</dbReference>
<feature type="compositionally biased region" description="Basic and acidic residues" evidence="9">
    <location>
        <begin position="262"/>
        <end position="271"/>
    </location>
</feature>
<evidence type="ECO:0000256" key="1">
    <source>
        <dbReference type="ARBA" id="ARBA00004586"/>
    </source>
</evidence>
<dbReference type="RefSeq" id="XP_033765552.1">
    <property type="nucleotide sequence ID" value="XM_033909661.1"/>
</dbReference>
<feature type="region of interest" description="Disordered" evidence="9">
    <location>
        <begin position="262"/>
        <end position="293"/>
    </location>
</feature>
<dbReference type="GO" id="GO:0005886">
    <property type="term" value="C:plasma membrane"/>
    <property type="evidence" value="ECO:0007669"/>
    <property type="project" value="TreeGrafter"/>
</dbReference>
<dbReference type="InterPro" id="IPR004182">
    <property type="entry name" value="GRAM"/>
</dbReference>
<proteinExistence type="inferred from homology"/>
<dbReference type="PANTHER" id="PTHR23319">
    <property type="entry name" value="GRAM DOMAIN CONTAINING 1B, ISOFORM E"/>
    <property type="match status" value="1"/>
</dbReference>
<protein>
    <submittedName>
        <fullName evidence="12">Ysp2p</fullName>
    </submittedName>
</protein>
<reference evidence="12" key="3">
    <citation type="submission" date="2025-07" db="EMBL/GenBank/DDBJ databases">
        <authorList>
            <consortium name="NCBI Genome Project"/>
        </authorList>
    </citation>
    <scope>NUCLEOTIDE SEQUENCE</scope>
    <source>
        <strain evidence="12">CBS432</strain>
    </source>
</reference>
<dbReference type="InterPro" id="IPR011993">
    <property type="entry name" value="PH-like_dom_sf"/>
</dbReference>
<keyword evidence="4" id="KW-0256">Endoplasmic reticulum</keyword>
<feature type="region of interest" description="Disordered" evidence="9">
    <location>
        <begin position="1"/>
        <end position="104"/>
    </location>
</feature>
<sequence>MGDEGSRKKRSFSDGHFFKKLKLMSRKKQPVVERSKTTRTRKESTNSAAKSSLSLRRGNNGRKTIAKRRVLTDIGSTNEGVAGNSVSNSPTHDSHKPHFSDSIPPLPLELPDIVSIRSSRSHISNKSNKNKHGIDLTFIPRRSLQNSKAGLKKLNTSPQGYFNIPVTIDRASEKVKHTDTKNTFNSSSSENERPVLSTLQKDDTQSTSHPAVDTMSAPSNITDNKEVENSSNSLFDTILSIAHSAISHVPKISALNTEIQRELSHSGESHKGSTRHSYLHHHHGQRQHPLAQQQGRLPVSENANQNPNDTVLIHSPSANTAHRSSSFLRHLDYLLSPTSGTTSDNHAQAEEEDDEEEFSPLSKAFLSPSTQLVPTNTSTTPLSDSLTPNNRNTNANSNSETENDNDRDDRSNVGKVKFQPLKVHEPAISTFGKGNLTLEAVAGSSDIDNTTIDLDENNTNNNNNNNPNASPTNLSHISKSNMSNNLGPKELNTSYRNSSYIDMARFENSQSNLSNHRARSKTLPANKALENAATDENNSKRNSRYSSYSNDMTFDDTEERKFRSMSKKFLNRRSFSPSNLGNKVIPGISLRNSFNKNRNSSSDFFSTNQGQQMPRTSTAGSGNIHAIMGLDSGNNDFKLQGIEYSSEKKNSEFHTLFKDCDINPNEKLIVDHSCALSRDILLQGRMYISDAHIGFFSNILGWVSTVFIPFKEIVQIEKKTTAGIFPNGIVIDTLHTKYIFASFMSRDATFDLITDVWNQIILGKKYRNGFASNDDGTLSDSSSAFFDDYDDNDDDGDLGDDDPDINSTDMTSSDDIDADIFNESNDLGKNQKSTNFLLGPNKHSPTTANFKPSSNDHLVVEANINAPLGKVVNLLYGEDVSYYERILKAQKNFEISPIPNNFLTKKIRDYAYTKPLSGSIGPSKTKCLITDTLEHYDLEDYVKVLSVTKNPDVPSGNIFSVKTVFLFSWDKNNSTKLTVYNSVEWTGKSWIKSMIEKGTFDGVADTTKVMISEIKKILSDEDSNINSKQQASNNESEEETVNLPTIGPPVHDPTEPDFQKGKDDTVIDEKINIPVPLGTVFSLLYGDDTSYVKKIIENQNNFNVCDIPKFVNNTREITYTKKLNNSFGPKQTKCIVTETIEHMDLNSFFMVKQIVRSPDVPYGSSFSVHTRFFYSWGDHNTTNMKVVTNVVWTGKSMLKGTIEKGSIDGQRSSTKQLVDDLKKIISNASSTKKRSRRRGKTMNKRKSSPSTTKNENNEENIEATSTKPSFFSVFSVLQQVNITSVQGIMTIISFFICLVFFFRLLFHSSNTSSIQIITPGKISINGNEYNYVPNFKTLYHVYEDNIIKDAHRKDSNKKNIVTDTEGLIWDWLIDRGNGTVQNGILSNRMKEGNGKKVKLVNEVSDHKIQQLVESIKITELQLQEMKELLAQTDNASVANQLL</sequence>
<evidence type="ECO:0000259" key="11">
    <source>
        <dbReference type="PROSITE" id="PS51778"/>
    </source>
</evidence>
<dbReference type="Pfam" id="PF16016">
    <property type="entry name" value="VASt"/>
    <property type="match status" value="2"/>
</dbReference>
<evidence type="ECO:0000256" key="3">
    <source>
        <dbReference type="ARBA" id="ARBA00022692"/>
    </source>
</evidence>
<evidence type="ECO:0000256" key="6">
    <source>
        <dbReference type="ARBA" id="ARBA00023136"/>
    </source>
</evidence>
<evidence type="ECO:0000256" key="9">
    <source>
        <dbReference type="SAM" id="MobiDB-lite"/>
    </source>
</evidence>
<evidence type="ECO:0000256" key="4">
    <source>
        <dbReference type="ARBA" id="ARBA00022824"/>
    </source>
</evidence>
<feature type="compositionally biased region" description="Basic and acidic residues" evidence="9">
    <location>
        <begin position="1"/>
        <end position="17"/>
    </location>
</feature>
<feature type="domain" description="VASt" evidence="11">
    <location>
        <begin position="1063"/>
        <end position="1229"/>
    </location>
</feature>
<dbReference type="VEuPathDB" id="FungiDB:SPAR_D05190"/>
<feature type="compositionally biased region" description="Acidic residues" evidence="9">
    <location>
        <begin position="792"/>
        <end position="804"/>
    </location>
</feature>
<feature type="compositionally biased region" description="Polar residues" evidence="9">
    <location>
        <begin position="1024"/>
        <end position="1034"/>
    </location>
</feature>
<evidence type="ECO:0000313" key="12">
    <source>
        <dbReference type="RefSeq" id="XP_033765552.1"/>
    </source>
</evidence>
<dbReference type="InterPro" id="IPR031968">
    <property type="entry name" value="VASt"/>
</dbReference>
<dbReference type="GeneID" id="54629766"/>
<dbReference type="GO" id="GO:0032934">
    <property type="term" value="F:sterol binding"/>
    <property type="evidence" value="ECO:0007669"/>
    <property type="project" value="TreeGrafter"/>
</dbReference>
<keyword evidence="8" id="KW-0175">Coiled coil</keyword>
<dbReference type="GO" id="GO:0032366">
    <property type="term" value="P:intracellular sterol transport"/>
    <property type="evidence" value="ECO:0007669"/>
    <property type="project" value="TreeGrafter"/>
</dbReference>
<feature type="compositionally biased region" description="Basic residues" evidence="9">
    <location>
        <begin position="1231"/>
        <end position="1247"/>
    </location>
</feature>
<reference evidence="12" key="1">
    <citation type="journal article" date="2017" name="Nat. Genet.">
        <title>Contrasting evolutionary genome dynamics between domesticated and wild yeasts.</title>
        <authorList>
            <person name="Yue J.X."/>
            <person name="Li J."/>
            <person name="Aigrain L."/>
            <person name="Hallin J."/>
            <person name="Persson K."/>
            <person name="Oliver K."/>
            <person name="Bergstrom A."/>
            <person name="Coupland P."/>
            <person name="Warringer J."/>
            <person name="Lagomarsino M.C."/>
            <person name="Fischer G."/>
            <person name="Durbin R."/>
            <person name="Liti G."/>
        </authorList>
    </citation>
    <scope>NUCLEOTIDE SEQUENCE</scope>
    <source>
        <strain evidence="12">CBS432</strain>
    </source>
</reference>
<reference evidence="12" key="2">
    <citation type="submission" date="2020-01" db="EMBL/GenBank/DDBJ databases">
        <title>Population-level Yeast Reference Genomes.</title>
        <authorList>
            <person name="Yue J.-X."/>
        </authorList>
    </citation>
    <scope>NUCLEOTIDE SEQUENCE</scope>
    <source>
        <strain evidence="12">CBS432</strain>
    </source>
</reference>
<feature type="compositionally biased region" description="Basic residues" evidence="9">
    <location>
        <begin position="18"/>
        <end position="29"/>
    </location>
</feature>
<comment type="similarity">
    <text evidence="2">Belongs to the YSP2 family.</text>
</comment>
<dbReference type="GO" id="GO:0032541">
    <property type="term" value="C:cortical endoplasmic reticulum"/>
    <property type="evidence" value="ECO:0007669"/>
    <property type="project" value="TreeGrafter"/>
</dbReference>
<dbReference type="GO" id="GO:0005739">
    <property type="term" value="C:mitochondrion"/>
    <property type="evidence" value="ECO:0007669"/>
    <property type="project" value="TreeGrafter"/>
</dbReference>
<feature type="compositionally biased region" description="Low complexity" evidence="9">
    <location>
        <begin position="449"/>
        <end position="475"/>
    </location>
</feature>
<dbReference type="KEGG" id="spao:SPAR_D05190"/>
<keyword evidence="3 10" id="KW-0812">Transmembrane</keyword>
<feature type="region of interest" description="Disordered" evidence="9">
    <location>
        <begin position="1229"/>
        <end position="1262"/>
    </location>
</feature>
<accession>A0A8B8UP54</accession>
<evidence type="ECO:0000256" key="10">
    <source>
        <dbReference type="SAM" id="Phobius"/>
    </source>
</evidence>
<dbReference type="InterPro" id="IPR051482">
    <property type="entry name" value="Cholesterol_transport"/>
</dbReference>
<feature type="compositionally biased region" description="Low complexity" evidence="9">
    <location>
        <begin position="374"/>
        <end position="400"/>
    </location>
</feature>
<feature type="compositionally biased region" description="Polar residues" evidence="9">
    <location>
        <begin position="476"/>
        <end position="493"/>
    </location>
</feature>
<dbReference type="Pfam" id="PF02893">
    <property type="entry name" value="GRAM"/>
    <property type="match status" value="1"/>
</dbReference>
<feature type="compositionally biased region" description="Basic and acidic residues" evidence="9">
    <location>
        <begin position="30"/>
        <end position="44"/>
    </location>
</feature>
<comment type="subcellular location">
    <subcellularLocation>
        <location evidence="7">Endomembrane system</location>
        <topology evidence="7">Single-pass membrane protein</topology>
    </subcellularLocation>
    <subcellularLocation>
        <location evidence="1">Endoplasmic reticulum membrane</location>
    </subcellularLocation>
</comment>
<dbReference type="Gene3D" id="2.30.29.30">
    <property type="entry name" value="Pleckstrin-homology domain (PH domain)/Phosphotyrosine-binding domain (PTB)"/>
    <property type="match status" value="1"/>
</dbReference>
<feature type="region of interest" description="Disordered" evidence="9">
    <location>
        <begin position="174"/>
        <end position="228"/>
    </location>
</feature>
<feature type="region of interest" description="Disordered" evidence="9">
    <location>
        <begin position="509"/>
        <end position="552"/>
    </location>
</feature>
<dbReference type="OrthoDB" id="2162691at2759"/>
<evidence type="ECO:0000256" key="5">
    <source>
        <dbReference type="ARBA" id="ARBA00022989"/>
    </source>
</evidence>